<feature type="compositionally biased region" description="Basic and acidic residues" evidence="1">
    <location>
        <begin position="692"/>
        <end position="705"/>
    </location>
</feature>
<feature type="compositionally biased region" description="Basic residues" evidence="1">
    <location>
        <begin position="741"/>
        <end position="761"/>
    </location>
</feature>
<feature type="compositionally biased region" description="Basic and acidic residues" evidence="1">
    <location>
        <begin position="787"/>
        <end position="796"/>
    </location>
</feature>
<feature type="compositionally biased region" description="Basic residues" evidence="1">
    <location>
        <begin position="679"/>
        <end position="691"/>
    </location>
</feature>
<feature type="compositionally biased region" description="Basic residues" evidence="1">
    <location>
        <begin position="817"/>
        <end position="832"/>
    </location>
</feature>
<evidence type="ECO:0000313" key="3">
    <source>
        <dbReference type="WBParaSite" id="PTRK_0000535300.1"/>
    </source>
</evidence>
<feature type="region of interest" description="Disordered" evidence="1">
    <location>
        <begin position="363"/>
        <end position="542"/>
    </location>
</feature>
<feature type="compositionally biased region" description="Basic and acidic residues" evidence="1">
    <location>
        <begin position="240"/>
        <end position="256"/>
    </location>
</feature>
<feature type="compositionally biased region" description="Basic residues" evidence="1">
    <location>
        <begin position="797"/>
        <end position="806"/>
    </location>
</feature>
<feature type="compositionally biased region" description="Basic and acidic residues" evidence="1">
    <location>
        <begin position="187"/>
        <end position="198"/>
    </location>
</feature>
<feature type="compositionally biased region" description="Basic and acidic residues" evidence="1">
    <location>
        <begin position="860"/>
        <end position="879"/>
    </location>
</feature>
<feature type="compositionally biased region" description="Basic residues" evidence="1">
    <location>
        <begin position="463"/>
        <end position="483"/>
    </location>
</feature>
<evidence type="ECO:0000313" key="2">
    <source>
        <dbReference type="Proteomes" id="UP000038045"/>
    </source>
</evidence>
<feature type="compositionally biased region" description="Basic residues" evidence="1">
    <location>
        <begin position="493"/>
        <end position="514"/>
    </location>
</feature>
<dbReference type="AlphaFoldDB" id="A0A0N4ZCU8"/>
<feature type="region of interest" description="Disordered" evidence="1">
    <location>
        <begin position="47"/>
        <end position="141"/>
    </location>
</feature>
<feature type="compositionally biased region" description="Basic and acidic residues" evidence="1">
    <location>
        <begin position="64"/>
        <end position="74"/>
    </location>
</feature>
<evidence type="ECO:0000256" key="1">
    <source>
        <dbReference type="SAM" id="MobiDB-lite"/>
    </source>
</evidence>
<feature type="compositionally biased region" description="Basic residues" evidence="1">
    <location>
        <begin position="636"/>
        <end position="645"/>
    </location>
</feature>
<feature type="compositionally biased region" description="Gly residues" evidence="1">
    <location>
        <begin position="452"/>
        <end position="462"/>
    </location>
</feature>
<feature type="region of interest" description="Disordered" evidence="1">
    <location>
        <begin position="169"/>
        <end position="292"/>
    </location>
</feature>
<proteinExistence type="predicted"/>
<feature type="region of interest" description="Disordered" evidence="1">
    <location>
        <begin position="577"/>
        <end position="879"/>
    </location>
</feature>
<organism evidence="2 3">
    <name type="scientific">Parastrongyloides trichosuri</name>
    <name type="common">Possum-specific nematode worm</name>
    <dbReference type="NCBI Taxonomy" id="131310"/>
    <lineage>
        <taxon>Eukaryota</taxon>
        <taxon>Metazoa</taxon>
        <taxon>Ecdysozoa</taxon>
        <taxon>Nematoda</taxon>
        <taxon>Chromadorea</taxon>
        <taxon>Rhabditida</taxon>
        <taxon>Tylenchina</taxon>
        <taxon>Panagrolaimomorpha</taxon>
        <taxon>Strongyloidoidea</taxon>
        <taxon>Strongyloididae</taxon>
        <taxon>Parastrongyloides</taxon>
    </lineage>
</organism>
<feature type="compositionally biased region" description="Low complexity" evidence="1">
    <location>
        <begin position="646"/>
        <end position="657"/>
    </location>
</feature>
<feature type="compositionally biased region" description="Basic residues" evidence="1">
    <location>
        <begin position="222"/>
        <end position="239"/>
    </location>
</feature>
<name>A0A0N4ZCU8_PARTI</name>
<accession>A0A0N4ZCU8</accession>
<feature type="compositionally biased region" description="Basic and acidic residues" evidence="1">
    <location>
        <begin position="412"/>
        <end position="426"/>
    </location>
</feature>
<reference evidence="3" key="1">
    <citation type="submission" date="2017-02" db="UniProtKB">
        <authorList>
            <consortium name="WormBaseParasite"/>
        </authorList>
    </citation>
    <scope>IDENTIFICATION</scope>
</reference>
<dbReference type="WBParaSite" id="PTRK_0000535300.1">
    <property type="protein sequence ID" value="PTRK_0000535300.1"/>
    <property type="gene ID" value="PTRK_0000535300"/>
</dbReference>
<sequence length="879" mass="93869">PYRPTLTLRRPDVRCTLAHTESGAAGRYERRALHGASARHAVCALRGPRCRNGTGPARRRRAHGPRDPGPDPGRRGPPVPRRAGAAERQRRPRGLPPGRPRGAHAGRLRPGLPGLHRGRLVGPVRQRGARRPGAAHLGLGHRGRDAGRIEYLVRALPAAVRRRLSLHPRQRHPRTAGRVRPQAGQRGVDRHHVPDRTACRHRPGHAAHQGRTSGRRQLQVPARRRRHAGRAQRRLLRLHRAQDGHPRQRHLRDELRRRRGLPGRRAEQGPGSDVHHDELRASGHGRAGPGADRDRLAEIAGLRRRAPAIARAGAGAGGHAGRSHPAAAGRAAHAAHAAGLGAGRAHVPVLAGLADRRRAACVGPGRARPRGRPAEPADAGGQGLRVRQRRRVGEPGDAGPWRQRLHRRVRHRADAARRAHPADLRGHQRRAGARSAGPQGAGGRRRQAGAAAGAGAGTGRCGRSGRGRRGVRRAPARAGRPHRGSGAAPGGAGRRRPGAGRGVVHRFPAHRRPPGLRLLLEPRRPGRLDPAAGGRSPARRKAGHGALLLRTSVSRNRDAPAAAVRAGRALHQSVRARRVRPARTAQRLRVPGAQLPPGAAGHGDPLSARSVLPRRAGGCQLRPPAGAHPPDGQPGARRRPGRGRRGQPAAAQYAPGAIRAVGRPGGGRGQSDQLDAGSRGHRGHRARRRRPHADGLRRGSGDRDLGQGPARGRALSATPDHREAGGRPRGRGAGRRALPGLRRRHRRLSRRRAGLRTRFPARRPGLAVSHRGHDGRAEAGAAQPLERGGHRLVERGRGRHRRRRKPPVGDAALPRGGRLRRLAGHAGARRHPGAGDLGGLEAPAVAAADLEGRGGLPGELPDHRAHDHEPAGADADRRP</sequence>
<protein>
    <submittedName>
        <fullName evidence="3">Heterodimeric efflux ABC transporter, permease/ATP-binding subunit 2</fullName>
    </submittedName>
</protein>
<keyword evidence="2" id="KW-1185">Reference proteome</keyword>
<dbReference type="Proteomes" id="UP000038045">
    <property type="component" value="Unplaced"/>
</dbReference>